<evidence type="ECO:0000256" key="4">
    <source>
        <dbReference type="ARBA" id="ARBA00011738"/>
    </source>
</evidence>
<protein>
    <recommendedName>
        <fullName evidence="10">Thiamine pyrimidine synthase</fullName>
    </recommendedName>
</protein>
<dbReference type="Gene3D" id="3.40.190.10">
    <property type="entry name" value="Periplasmic binding protein-like II"/>
    <property type="match status" value="2"/>
</dbReference>
<dbReference type="GO" id="GO:0016740">
    <property type="term" value="F:transferase activity"/>
    <property type="evidence" value="ECO:0007669"/>
    <property type="project" value="UniProtKB-KW"/>
</dbReference>
<dbReference type="Proteomes" id="UP001196509">
    <property type="component" value="Unassembled WGS sequence"/>
</dbReference>
<organism evidence="14 15">
    <name type="scientific">Flavimaribacter sediminis</name>
    <dbReference type="NCBI Taxonomy" id="2865987"/>
    <lineage>
        <taxon>Bacteria</taxon>
        <taxon>Pseudomonadati</taxon>
        <taxon>Pseudomonadota</taxon>
        <taxon>Alphaproteobacteria</taxon>
        <taxon>Hyphomicrobiales</taxon>
        <taxon>Rhizobiaceae</taxon>
        <taxon>Flavimaribacter</taxon>
    </lineage>
</organism>
<dbReference type="EMBL" id="JAICBX010000003">
    <property type="protein sequence ID" value="MBW8638684.1"/>
    <property type="molecule type" value="Genomic_DNA"/>
</dbReference>
<keyword evidence="15" id="KW-1185">Reference proteome</keyword>
<comment type="subunit">
    <text evidence="4">Homodimer.</text>
</comment>
<evidence type="ECO:0000256" key="3">
    <source>
        <dbReference type="ARBA" id="ARBA00009406"/>
    </source>
</evidence>
<dbReference type="InterPro" id="IPR015168">
    <property type="entry name" value="SsuA/THI5"/>
</dbReference>
<evidence type="ECO:0000256" key="6">
    <source>
        <dbReference type="ARBA" id="ARBA00022723"/>
    </source>
</evidence>
<feature type="signal peptide" evidence="12">
    <location>
        <begin position="1"/>
        <end position="30"/>
    </location>
</feature>
<dbReference type="Pfam" id="PF09084">
    <property type="entry name" value="NMT1"/>
    <property type="match status" value="1"/>
</dbReference>
<evidence type="ECO:0000256" key="11">
    <source>
        <dbReference type="ARBA" id="ARBA00048179"/>
    </source>
</evidence>
<evidence type="ECO:0000256" key="5">
    <source>
        <dbReference type="ARBA" id="ARBA00022679"/>
    </source>
</evidence>
<keyword evidence="12" id="KW-0732">Signal</keyword>
<evidence type="ECO:0000259" key="13">
    <source>
        <dbReference type="Pfam" id="PF09084"/>
    </source>
</evidence>
<comment type="function">
    <text evidence="1">Responsible for the formation of the pyrimidine heterocycle in the thiamine biosynthesis pathway. Catalyzes the formation of hydroxymethylpyrimidine phosphate (HMP-P) from histidine and pyridoxal phosphate (PLP). The protein uses PLP and the active site histidine to form HMP-P, generating an inactive enzyme. The enzyme can only undergo a single turnover, which suggests it is a suicide enzyme.</text>
</comment>
<reference evidence="14" key="1">
    <citation type="submission" date="2021-08" db="EMBL/GenBank/DDBJ databases">
        <title>Hoeflea bacterium WL0058 sp. nov., isolated from the sediment.</title>
        <authorList>
            <person name="Wang L."/>
            <person name="Zhang D."/>
        </authorList>
    </citation>
    <scope>NUCLEOTIDE SEQUENCE</scope>
    <source>
        <strain evidence="14">WL0058</strain>
    </source>
</reference>
<proteinExistence type="inferred from homology"/>
<accession>A0AAE2ZMH1</accession>
<evidence type="ECO:0000256" key="8">
    <source>
        <dbReference type="ARBA" id="ARBA00022977"/>
    </source>
</evidence>
<keyword evidence="6" id="KW-0479">Metal-binding</keyword>
<feature type="domain" description="SsuA/THI5-like" evidence="13">
    <location>
        <begin position="46"/>
        <end position="253"/>
    </location>
</feature>
<comment type="similarity">
    <text evidence="3">Belongs to the NMT1/THI5 family.</text>
</comment>
<dbReference type="PANTHER" id="PTHR31528:SF1">
    <property type="entry name" value="4-AMINO-5-HYDROXYMETHYL-2-METHYLPYRIMIDINE PHOSPHATE SYNTHASE THI11-RELATED"/>
    <property type="match status" value="1"/>
</dbReference>
<feature type="chain" id="PRO_5041917607" description="Thiamine pyrimidine synthase" evidence="12">
    <location>
        <begin position="31"/>
        <end position="335"/>
    </location>
</feature>
<evidence type="ECO:0000313" key="15">
    <source>
        <dbReference type="Proteomes" id="UP001196509"/>
    </source>
</evidence>
<evidence type="ECO:0000313" key="14">
    <source>
        <dbReference type="EMBL" id="MBW8638684.1"/>
    </source>
</evidence>
<evidence type="ECO:0000256" key="12">
    <source>
        <dbReference type="SAM" id="SignalP"/>
    </source>
</evidence>
<dbReference type="RefSeq" id="WP_220229420.1">
    <property type="nucleotide sequence ID" value="NZ_JAICBX010000003.1"/>
</dbReference>
<gene>
    <name evidence="14" type="ORF">K1W69_15920</name>
</gene>
<dbReference type="GO" id="GO:0009228">
    <property type="term" value="P:thiamine biosynthetic process"/>
    <property type="evidence" value="ECO:0007669"/>
    <property type="project" value="UniProtKB-KW"/>
</dbReference>
<evidence type="ECO:0000256" key="2">
    <source>
        <dbReference type="ARBA" id="ARBA00004948"/>
    </source>
</evidence>
<keyword evidence="9" id="KW-0408">Iron</keyword>
<dbReference type="AlphaFoldDB" id="A0AAE2ZMH1"/>
<dbReference type="SUPFAM" id="SSF53850">
    <property type="entry name" value="Periplasmic binding protein-like II"/>
    <property type="match status" value="1"/>
</dbReference>
<dbReference type="InterPro" id="IPR006311">
    <property type="entry name" value="TAT_signal"/>
</dbReference>
<keyword evidence="7" id="KW-0663">Pyridoxal phosphate</keyword>
<comment type="pathway">
    <text evidence="2">Cofactor biosynthesis; thiamine diphosphate biosynthesis.</text>
</comment>
<evidence type="ECO:0000256" key="7">
    <source>
        <dbReference type="ARBA" id="ARBA00022898"/>
    </source>
</evidence>
<name>A0AAE2ZMH1_9HYPH</name>
<comment type="caution">
    <text evidence="14">The sequence shown here is derived from an EMBL/GenBank/DDBJ whole genome shotgun (WGS) entry which is preliminary data.</text>
</comment>
<keyword evidence="5" id="KW-0808">Transferase</keyword>
<evidence type="ECO:0000256" key="10">
    <source>
        <dbReference type="ARBA" id="ARBA00033171"/>
    </source>
</evidence>
<dbReference type="InterPro" id="IPR027939">
    <property type="entry name" value="NMT1/THI5"/>
</dbReference>
<dbReference type="GO" id="GO:0046872">
    <property type="term" value="F:metal ion binding"/>
    <property type="evidence" value="ECO:0007669"/>
    <property type="project" value="UniProtKB-KW"/>
</dbReference>
<evidence type="ECO:0000256" key="9">
    <source>
        <dbReference type="ARBA" id="ARBA00023004"/>
    </source>
</evidence>
<keyword evidence="8" id="KW-0784">Thiamine biosynthesis</keyword>
<dbReference type="PANTHER" id="PTHR31528">
    <property type="entry name" value="4-AMINO-5-HYDROXYMETHYL-2-METHYLPYRIMIDINE PHOSPHATE SYNTHASE THI11-RELATED"/>
    <property type="match status" value="1"/>
</dbReference>
<evidence type="ECO:0000256" key="1">
    <source>
        <dbReference type="ARBA" id="ARBA00003469"/>
    </source>
</evidence>
<dbReference type="PROSITE" id="PS51318">
    <property type="entry name" value="TAT"/>
    <property type="match status" value="1"/>
</dbReference>
<sequence length="335" mass="35882">MISRRRLLSLTSAAAVATIAAVSQISSAEAADKVVKFQLAWLPNAAAAGEIVALEKGFFKDMGLDVEILPGGPSTNTVQETLAGVATIAHAYAPQIMYAADKGLPIKSFGASFQVAPLTFYSLGETGVKSVADWKGKRIGASQTGLPQVKALLDHSGLSIDDITFVQAQIPALMQGQVDVVASWPTNLATLEPIANHPGGYNTQSIWDNGLQFQSNYYIATTETIENDSAMLAAFLEAVDKGWSYVADHPEEAIEIVTATAEGLRPEAEAAALKVMLDGGYIYNEDTAEYGFANVDKDRWQRTLDLYAKIGEIGELKTGDVFDSSILDQTELTKR</sequence>
<comment type="catalytic activity">
    <reaction evidence="11">
        <text>N(6)-(pyridoxal phosphate)-L-lysyl-[4-amino-5-hydroxymethyl-2-methylpyrimidine phosphate synthase] + L-histidyl-[4-amino-5-hydroxymethyl-2-methylpyrimidine phosphate synthase] + 2 Fe(3+) + 4 H2O = L-lysyl-[4-amino-5-hydroxymethyl-2-methylpyrimidine phosphate synthase] + (2S)-2-amino-5-hydroxy-4-oxopentanoyl-[4-amino-5-hydroxymethyl-2-methylpyrimidine phosphate synthase] + 4-amino-2-methyl-5-(phosphooxymethyl)pyrimidine + 3-oxopropanoate + 2 Fe(2+) + 2 H(+)</text>
        <dbReference type="Rhea" id="RHEA:65756"/>
        <dbReference type="Rhea" id="RHEA-COMP:16892"/>
        <dbReference type="Rhea" id="RHEA-COMP:16893"/>
        <dbReference type="Rhea" id="RHEA-COMP:16894"/>
        <dbReference type="Rhea" id="RHEA-COMP:16895"/>
        <dbReference type="ChEBI" id="CHEBI:15377"/>
        <dbReference type="ChEBI" id="CHEBI:15378"/>
        <dbReference type="ChEBI" id="CHEBI:29033"/>
        <dbReference type="ChEBI" id="CHEBI:29034"/>
        <dbReference type="ChEBI" id="CHEBI:29969"/>
        <dbReference type="ChEBI" id="CHEBI:29979"/>
        <dbReference type="ChEBI" id="CHEBI:33190"/>
        <dbReference type="ChEBI" id="CHEBI:58354"/>
        <dbReference type="ChEBI" id="CHEBI:143915"/>
        <dbReference type="ChEBI" id="CHEBI:157692"/>
    </reaction>
    <physiologicalReaction direction="left-to-right" evidence="11">
        <dbReference type="Rhea" id="RHEA:65757"/>
    </physiologicalReaction>
</comment>